<dbReference type="PANTHER" id="PTHR43643:SF3">
    <property type="entry name" value="HISTIDINOL-PHOSPHATE AMINOTRANSFERASE"/>
    <property type="match status" value="1"/>
</dbReference>
<proteinExistence type="inferred from homology"/>
<keyword evidence="3 7" id="KW-0032">Aminotransferase</keyword>
<dbReference type="InterPro" id="IPR005861">
    <property type="entry name" value="HisP_aminotrans"/>
</dbReference>
<comment type="pathway">
    <text evidence="7">Amino-acid biosynthesis; L-histidine biosynthesis; L-histidine from 5-phospho-alpha-D-ribose 1-diphosphate: step 7/9.</text>
</comment>
<comment type="subunit">
    <text evidence="2 7">Homodimer.</text>
</comment>
<evidence type="ECO:0000256" key="2">
    <source>
        <dbReference type="ARBA" id="ARBA00011738"/>
    </source>
</evidence>
<dbReference type="RefSeq" id="WP_181732070.1">
    <property type="nucleotide sequence ID" value="NZ_JACEIR010000005.1"/>
</dbReference>
<dbReference type="Proteomes" id="UP000633619">
    <property type="component" value="Unassembled WGS sequence"/>
</dbReference>
<dbReference type="UniPathway" id="UPA00031">
    <property type="reaction ID" value="UER00012"/>
</dbReference>
<comment type="caution">
    <text evidence="9">The sequence shown here is derived from an EMBL/GenBank/DDBJ whole genome shotgun (WGS) entry which is preliminary data.</text>
</comment>
<evidence type="ECO:0000259" key="8">
    <source>
        <dbReference type="Pfam" id="PF00155"/>
    </source>
</evidence>
<protein>
    <recommendedName>
        <fullName evidence="7">Histidinol-phosphate aminotransferase</fullName>
        <ecNumber evidence="7">2.6.1.9</ecNumber>
    </recommendedName>
    <alternativeName>
        <fullName evidence="7">Imidazole acetol-phosphate transaminase</fullName>
    </alternativeName>
</protein>
<dbReference type="EMBL" id="JAECVW010000004">
    <property type="protein sequence ID" value="MBH8595382.1"/>
    <property type="molecule type" value="Genomic_DNA"/>
</dbReference>
<keyword evidence="10" id="KW-1185">Reference proteome</keyword>
<evidence type="ECO:0000256" key="5">
    <source>
        <dbReference type="ARBA" id="ARBA00022898"/>
    </source>
</evidence>
<evidence type="ECO:0000313" key="9">
    <source>
        <dbReference type="EMBL" id="MBH8595382.1"/>
    </source>
</evidence>
<accession>A0A8I1A4A7</accession>
<feature type="domain" description="Aminotransferase class I/classII large" evidence="8">
    <location>
        <begin position="30"/>
        <end position="355"/>
    </location>
</feature>
<dbReference type="GO" id="GO:0030170">
    <property type="term" value="F:pyridoxal phosphate binding"/>
    <property type="evidence" value="ECO:0007669"/>
    <property type="project" value="InterPro"/>
</dbReference>
<dbReference type="InterPro" id="IPR050106">
    <property type="entry name" value="HistidinolP_aminotransfase"/>
</dbReference>
<reference evidence="9 10" key="1">
    <citation type="submission" date="2020-12" db="EMBL/GenBank/DDBJ databases">
        <title>WGS of Thermoactinomyces spp.</title>
        <authorList>
            <person name="Cheng K."/>
        </authorList>
    </citation>
    <scope>NUCLEOTIDE SEQUENCE [LARGE SCALE GENOMIC DNA]</scope>
    <source>
        <strain evidence="10">CICC 10671\DSM 43846</strain>
    </source>
</reference>
<gene>
    <name evidence="7" type="primary">hisC</name>
    <name evidence="9" type="ORF">I8U20_08565</name>
</gene>
<keyword evidence="6 7" id="KW-0368">Histidine biosynthesis</keyword>
<name>A0A8I1A4A7_THEIN</name>
<comment type="catalytic activity">
    <reaction evidence="7">
        <text>L-histidinol phosphate + 2-oxoglutarate = 3-(imidazol-4-yl)-2-oxopropyl phosphate + L-glutamate</text>
        <dbReference type="Rhea" id="RHEA:23744"/>
        <dbReference type="ChEBI" id="CHEBI:16810"/>
        <dbReference type="ChEBI" id="CHEBI:29985"/>
        <dbReference type="ChEBI" id="CHEBI:57766"/>
        <dbReference type="ChEBI" id="CHEBI:57980"/>
        <dbReference type="EC" id="2.6.1.9"/>
    </reaction>
</comment>
<dbReference type="EC" id="2.6.1.9" evidence="7"/>
<evidence type="ECO:0000256" key="1">
    <source>
        <dbReference type="ARBA" id="ARBA00001933"/>
    </source>
</evidence>
<keyword evidence="7" id="KW-0028">Amino-acid biosynthesis</keyword>
<dbReference type="PANTHER" id="PTHR43643">
    <property type="entry name" value="HISTIDINOL-PHOSPHATE AMINOTRANSFERASE 2"/>
    <property type="match status" value="1"/>
</dbReference>
<dbReference type="InterPro" id="IPR015422">
    <property type="entry name" value="PyrdxlP-dep_Trfase_small"/>
</dbReference>
<dbReference type="Pfam" id="PF00155">
    <property type="entry name" value="Aminotran_1_2"/>
    <property type="match status" value="1"/>
</dbReference>
<evidence type="ECO:0000256" key="4">
    <source>
        <dbReference type="ARBA" id="ARBA00022679"/>
    </source>
</evidence>
<dbReference type="CDD" id="cd00609">
    <property type="entry name" value="AAT_like"/>
    <property type="match status" value="1"/>
</dbReference>
<dbReference type="GO" id="GO:0000105">
    <property type="term" value="P:L-histidine biosynthetic process"/>
    <property type="evidence" value="ECO:0007669"/>
    <property type="project" value="UniProtKB-UniRule"/>
</dbReference>
<organism evidence="9 10">
    <name type="scientific">Thermoactinomyces intermedius</name>
    <dbReference type="NCBI Taxonomy" id="2024"/>
    <lineage>
        <taxon>Bacteria</taxon>
        <taxon>Bacillati</taxon>
        <taxon>Bacillota</taxon>
        <taxon>Bacilli</taxon>
        <taxon>Bacillales</taxon>
        <taxon>Thermoactinomycetaceae</taxon>
        <taxon>Thermoactinomyces</taxon>
    </lineage>
</organism>
<dbReference type="InterPro" id="IPR015421">
    <property type="entry name" value="PyrdxlP-dep_Trfase_major"/>
</dbReference>
<dbReference type="InterPro" id="IPR015424">
    <property type="entry name" value="PyrdxlP-dep_Trfase"/>
</dbReference>
<dbReference type="NCBIfam" id="TIGR01141">
    <property type="entry name" value="hisC"/>
    <property type="match status" value="1"/>
</dbReference>
<dbReference type="HAMAP" id="MF_01023">
    <property type="entry name" value="HisC_aminotrans_2"/>
    <property type="match status" value="1"/>
</dbReference>
<comment type="cofactor">
    <cofactor evidence="1 7">
        <name>pyridoxal 5'-phosphate</name>
        <dbReference type="ChEBI" id="CHEBI:597326"/>
    </cofactor>
</comment>
<evidence type="ECO:0000256" key="6">
    <source>
        <dbReference type="ARBA" id="ARBA00023102"/>
    </source>
</evidence>
<evidence type="ECO:0000256" key="7">
    <source>
        <dbReference type="HAMAP-Rule" id="MF_01023"/>
    </source>
</evidence>
<keyword evidence="4 7" id="KW-0808">Transferase</keyword>
<dbReference type="GO" id="GO:0004400">
    <property type="term" value="F:histidinol-phosphate transaminase activity"/>
    <property type="evidence" value="ECO:0007669"/>
    <property type="project" value="UniProtKB-UniRule"/>
</dbReference>
<sequence length="363" mass="41269">MKPKATVQGLPVYQPGKTLAEVKEEYGIHDVIKLASNENPFGCSPKVWEALGEMKGEFHLYPEGNAPKLREKLEEYLETDPRRIIFGNGSDELIQMIGRTYLEPGTESVMADLTFPRYETAVRIEGARPVKVPLKDGVHDLEAMLEAVTDRTRVIWICNPNNPTGTIVTRQELTWFLDQLPDHVLVVLDEAYYEYVTDPDYPDSLSFLDYNPQIIVLRTFSKIFGLAAFRAGYGVAHPDVVRELNRVREPFNLNRLAQAAALAALEDEAFIFYCRNQNRLGIKQITEKLDEWNLHYYPAHGNFILMDTTMPADEAFQGLLRQGVIVRSGEALGFPTYIRVTVGNKEQNDRFLKALEQLLEMKG</sequence>
<dbReference type="Gene3D" id="3.90.1150.10">
    <property type="entry name" value="Aspartate Aminotransferase, domain 1"/>
    <property type="match status" value="1"/>
</dbReference>
<dbReference type="AlphaFoldDB" id="A0A8I1A4A7"/>
<feature type="modified residue" description="N6-(pyridoxal phosphate)lysine" evidence="7">
    <location>
        <position position="222"/>
    </location>
</feature>
<dbReference type="SUPFAM" id="SSF53383">
    <property type="entry name" value="PLP-dependent transferases"/>
    <property type="match status" value="1"/>
</dbReference>
<comment type="similarity">
    <text evidence="7">Belongs to the class-II pyridoxal-phosphate-dependent aminotransferase family. Histidinol-phosphate aminotransferase subfamily.</text>
</comment>
<evidence type="ECO:0000256" key="3">
    <source>
        <dbReference type="ARBA" id="ARBA00022576"/>
    </source>
</evidence>
<evidence type="ECO:0000313" key="10">
    <source>
        <dbReference type="Proteomes" id="UP000633619"/>
    </source>
</evidence>
<dbReference type="Gene3D" id="3.40.640.10">
    <property type="entry name" value="Type I PLP-dependent aspartate aminotransferase-like (Major domain)"/>
    <property type="match status" value="1"/>
</dbReference>
<keyword evidence="5 7" id="KW-0663">Pyridoxal phosphate</keyword>
<dbReference type="InterPro" id="IPR004839">
    <property type="entry name" value="Aminotransferase_I/II_large"/>
</dbReference>